<organism evidence="3 4">
    <name type="scientific">Aspergillus sydowii CBS 593.65</name>
    <dbReference type="NCBI Taxonomy" id="1036612"/>
    <lineage>
        <taxon>Eukaryota</taxon>
        <taxon>Fungi</taxon>
        <taxon>Dikarya</taxon>
        <taxon>Ascomycota</taxon>
        <taxon>Pezizomycotina</taxon>
        <taxon>Eurotiomycetes</taxon>
        <taxon>Eurotiomycetidae</taxon>
        <taxon>Eurotiales</taxon>
        <taxon>Aspergillaceae</taxon>
        <taxon>Aspergillus</taxon>
        <taxon>Aspergillus subgen. Nidulantes</taxon>
    </lineage>
</organism>
<feature type="compositionally biased region" description="Polar residues" evidence="1">
    <location>
        <begin position="618"/>
        <end position="630"/>
    </location>
</feature>
<dbReference type="SUPFAM" id="SSF46565">
    <property type="entry name" value="Chaperone J-domain"/>
    <property type="match status" value="1"/>
</dbReference>
<gene>
    <name evidence="3" type="ORF">ASPSYDRAFT_138433</name>
</gene>
<dbReference type="Proteomes" id="UP000184356">
    <property type="component" value="Unassembled WGS sequence"/>
</dbReference>
<name>A0A1L9TWS6_9EURO</name>
<feature type="compositionally biased region" description="Basic and acidic residues" evidence="1">
    <location>
        <begin position="332"/>
        <end position="346"/>
    </location>
</feature>
<dbReference type="RefSeq" id="XP_040707648.1">
    <property type="nucleotide sequence ID" value="XM_040840837.1"/>
</dbReference>
<dbReference type="CDD" id="cd06257">
    <property type="entry name" value="DnaJ"/>
    <property type="match status" value="1"/>
</dbReference>
<feature type="compositionally biased region" description="Low complexity" evidence="1">
    <location>
        <begin position="310"/>
        <end position="322"/>
    </location>
</feature>
<dbReference type="InterPro" id="IPR018253">
    <property type="entry name" value="DnaJ_domain_CS"/>
</dbReference>
<dbReference type="Pfam" id="PF00226">
    <property type="entry name" value="DnaJ"/>
    <property type="match status" value="1"/>
</dbReference>
<proteinExistence type="predicted"/>
<keyword evidence="4" id="KW-1185">Reference proteome</keyword>
<feature type="compositionally biased region" description="Acidic residues" evidence="1">
    <location>
        <begin position="573"/>
        <end position="583"/>
    </location>
</feature>
<dbReference type="VEuPathDB" id="FungiDB:ASPSYDRAFT_138433"/>
<feature type="region of interest" description="Disordered" evidence="1">
    <location>
        <begin position="513"/>
        <end position="632"/>
    </location>
</feature>
<feature type="compositionally biased region" description="Low complexity" evidence="1">
    <location>
        <begin position="210"/>
        <end position="220"/>
    </location>
</feature>
<dbReference type="SMART" id="SM00271">
    <property type="entry name" value="DnaJ"/>
    <property type="match status" value="1"/>
</dbReference>
<dbReference type="PROSITE" id="PS00636">
    <property type="entry name" value="DNAJ_1"/>
    <property type="match status" value="1"/>
</dbReference>
<feature type="compositionally biased region" description="Pro residues" evidence="1">
    <location>
        <begin position="682"/>
        <end position="694"/>
    </location>
</feature>
<dbReference type="EMBL" id="KV878582">
    <property type="protein sequence ID" value="OJJ63842.1"/>
    <property type="molecule type" value="Genomic_DNA"/>
</dbReference>
<dbReference type="FunFam" id="1.10.287.110:FF:000096">
    <property type="entry name" value="DnaJ domain protein"/>
    <property type="match status" value="1"/>
</dbReference>
<accession>A0A1L9TWS6</accession>
<feature type="compositionally biased region" description="Polar residues" evidence="1">
    <location>
        <begin position="519"/>
        <end position="530"/>
    </location>
</feature>
<dbReference type="AlphaFoldDB" id="A0A1L9TWS6"/>
<dbReference type="PROSITE" id="PS50076">
    <property type="entry name" value="DNAJ_2"/>
    <property type="match status" value="1"/>
</dbReference>
<dbReference type="InterPro" id="IPR050817">
    <property type="entry name" value="DjlA_DnaK_co-chaperone"/>
</dbReference>
<dbReference type="InterPro" id="IPR036869">
    <property type="entry name" value="J_dom_sf"/>
</dbReference>
<dbReference type="STRING" id="1036612.A0A1L9TWS6"/>
<feature type="region of interest" description="Disordered" evidence="1">
    <location>
        <begin position="648"/>
        <end position="700"/>
    </location>
</feature>
<feature type="compositionally biased region" description="Polar residues" evidence="1">
    <location>
        <begin position="449"/>
        <end position="473"/>
    </location>
</feature>
<reference evidence="4" key="1">
    <citation type="journal article" date="2017" name="Genome Biol.">
        <title>Comparative genomics reveals high biological diversity and specific adaptations in the industrially and medically important fungal genus Aspergillus.</title>
        <authorList>
            <person name="de Vries R.P."/>
            <person name="Riley R."/>
            <person name="Wiebenga A."/>
            <person name="Aguilar-Osorio G."/>
            <person name="Amillis S."/>
            <person name="Uchima C.A."/>
            <person name="Anderluh G."/>
            <person name="Asadollahi M."/>
            <person name="Askin M."/>
            <person name="Barry K."/>
            <person name="Battaglia E."/>
            <person name="Bayram O."/>
            <person name="Benocci T."/>
            <person name="Braus-Stromeyer S.A."/>
            <person name="Caldana C."/>
            <person name="Canovas D."/>
            <person name="Cerqueira G.C."/>
            <person name="Chen F."/>
            <person name="Chen W."/>
            <person name="Choi C."/>
            <person name="Clum A."/>
            <person name="Dos Santos R.A."/>
            <person name="Damasio A.R."/>
            <person name="Diallinas G."/>
            <person name="Emri T."/>
            <person name="Fekete E."/>
            <person name="Flipphi M."/>
            <person name="Freyberg S."/>
            <person name="Gallo A."/>
            <person name="Gournas C."/>
            <person name="Habgood R."/>
            <person name="Hainaut M."/>
            <person name="Harispe M.L."/>
            <person name="Henrissat B."/>
            <person name="Hilden K.S."/>
            <person name="Hope R."/>
            <person name="Hossain A."/>
            <person name="Karabika E."/>
            <person name="Karaffa L."/>
            <person name="Karanyi Z."/>
            <person name="Krasevec N."/>
            <person name="Kuo A."/>
            <person name="Kusch H."/>
            <person name="LaButti K."/>
            <person name="Lagendijk E.L."/>
            <person name="Lapidus A."/>
            <person name="Levasseur A."/>
            <person name="Lindquist E."/>
            <person name="Lipzen A."/>
            <person name="Logrieco A.F."/>
            <person name="MacCabe A."/>
            <person name="Maekelae M.R."/>
            <person name="Malavazi I."/>
            <person name="Melin P."/>
            <person name="Meyer V."/>
            <person name="Mielnichuk N."/>
            <person name="Miskei M."/>
            <person name="Molnar A.P."/>
            <person name="Mule G."/>
            <person name="Ngan C.Y."/>
            <person name="Orejas M."/>
            <person name="Orosz E."/>
            <person name="Ouedraogo J.P."/>
            <person name="Overkamp K.M."/>
            <person name="Park H.-S."/>
            <person name="Perrone G."/>
            <person name="Piumi F."/>
            <person name="Punt P.J."/>
            <person name="Ram A.F."/>
            <person name="Ramon A."/>
            <person name="Rauscher S."/>
            <person name="Record E."/>
            <person name="Riano-Pachon D.M."/>
            <person name="Robert V."/>
            <person name="Roehrig J."/>
            <person name="Ruller R."/>
            <person name="Salamov A."/>
            <person name="Salih N.S."/>
            <person name="Samson R.A."/>
            <person name="Sandor E."/>
            <person name="Sanguinetti M."/>
            <person name="Schuetze T."/>
            <person name="Sepcic K."/>
            <person name="Shelest E."/>
            <person name="Sherlock G."/>
            <person name="Sophianopoulou V."/>
            <person name="Squina F.M."/>
            <person name="Sun H."/>
            <person name="Susca A."/>
            <person name="Todd R.B."/>
            <person name="Tsang A."/>
            <person name="Unkles S.E."/>
            <person name="van de Wiele N."/>
            <person name="van Rossen-Uffink D."/>
            <person name="Oliveira J.V."/>
            <person name="Vesth T.C."/>
            <person name="Visser J."/>
            <person name="Yu J.-H."/>
            <person name="Zhou M."/>
            <person name="Andersen M.R."/>
            <person name="Archer D.B."/>
            <person name="Baker S.E."/>
            <person name="Benoit I."/>
            <person name="Brakhage A.A."/>
            <person name="Braus G.H."/>
            <person name="Fischer R."/>
            <person name="Frisvad J.C."/>
            <person name="Goldman G.H."/>
            <person name="Houbraken J."/>
            <person name="Oakley B."/>
            <person name="Pocsi I."/>
            <person name="Scazzocchio C."/>
            <person name="Seiboth B."/>
            <person name="vanKuyk P.A."/>
            <person name="Wortman J."/>
            <person name="Dyer P.S."/>
            <person name="Grigoriev I.V."/>
        </authorList>
    </citation>
    <scope>NUCLEOTIDE SEQUENCE [LARGE SCALE GENOMIC DNA]</scope>
    <source>
        <strain evidence="4">CBS 593.65</strain>
    </source>
</reference>
<feature type="compositionally biased region" description="Low complexity" evidence="1">
    <location>
        <begin position="538"/>
        <end position="554"/>
    </location>
</feature>
<feature type="region of interest" description="Disordered" evidence="1">
    <location>
        <begin position="761"/>
        <end position="781"/>
    </location>
</feature>
<evidence type="ECO:0000259" key="2">
    <source>
        <dbReference type="PROSITE" id="PS50076"/>
    </source>
</evidence>
<feature type="compositionally biased region" description="Basic and acidic residues" evidence="1">
    <location>
        <begin position="761"/>
        <end position="770"/>
    </location>
</feature>
<feature type="compositionally biased region" description="Low complexity" evidence="1">
    <location>
        <begin position="484"/>
        <end position="494"/>
    </location>
</feature>
<feature type="compositionally biased region" description="Polar residues" evidence="1">
    <location>
        <begin position="375"/>
        <end position="386"/>
    </location>
</feature>
<dbReference type="PANTHER" id="PTHR24074">
    <property type="entry name" value="CO-CHAPERONE PROTEIN DJLA"/>
    <property type="match status" value="1"/>
</dbReference>
<dbReference type="GeneID" id="63756910"/>
<protein>
    <recommendedName>
        <fullName evidence="2">J domain-containing protein</fullName>
    </recommendedName>
</protein>
<feature type="domain" description="J" evidence="2">
    <location>
        <begin position="9"/>
        <end position="75"/>
    </location>
</feature>
<feature type="compositionally biased region" description="Basic and acidic residues" evidence="1">
    <location>
        <begin position="137"/>
        <end position="151"/>
    </location>
</feature>
<evidence type="ECO:0000313" key="3">
    <source>
        <dbReference type="EMBL" id="OJJ63842.1"/>
    </source>
</evidence>
<feature type="compositionally biased region" description="Low complexity" evidence="1">
    <location>
        <begin position="397"/>
        <end position="406"/>
    </location>
</feature>
<dbReference type="OrthoDB" id="10265645at2759"/>
<dbReference type="PRINTS" id="PR00625">
    <property type="entry name" value="JDOMAIN"/>
</dbReference>
<evidence type="ECO:0000313" key="4">
    <source>
        <dbReference type="Proteomes" id="UP000184356"/>
    </source>
</evidence>
<sequence length="830" mass="91076">MVKLDVRRDYYADLGLTHSADSEDIKKQFRKLALKYHPDRNPGREVESNAKFQAIQAAHEILIDPHQRLKYDTDRLRNGYYGPTRPTAARKDPMAGFPSAKPNTKAPFSERPKSFHHGPSSGAQRYASYARAAPKQPWEKMRDETQTRADAYRGFQEMKGNGMPGWSSFDPRTGRSGQPGAVPRPTGTANGSARPKSAYEKMYTGAKPTAAESAYAQSQSAKKKQGFAPRAAGGDEPMAANTASYRNASRFDRFGAAPSPTARKPAAGFPSGTENTTSTPEYERTRSTYATTGGEKTFFSSSMLGRSDSARASPNNPNSRPSTNPPSPDPQENGRHRSASPDRTRNYDSTSSSDFSEDEVTFKPKAVPKSRLRQQQKFANLHSTNGWFGAAAHDSDSASSARNNSDTPIFSKKTDFSFGAKPFPQNGTFKSNSHDDLRKSSRKEPFGYSQDTANSNYRGRASTRNSPPAATDSTPKHESSNPESASQQQAQFSSENFLSADWTAAFQFKNFSDALPTSDGAQRQPNSQRTRSPRKQTRPPNRVRPVPQQASVATEAEEAESTVGGRENKAPDVDGEAMDLDDETPAKTAEPSPAPQRPNSSREKAAPSPSKSRPKSKTGSNKETSGNPLNMNILGGVFPFTSTNSGGLEDLKDMSSTLPFESQPKAPKTTMHDTHPRTLVCPNPPKRPEPPQPVPISAGSKQMAIPRIALERYIAEINTYVREWETFDGRMVGHFLSRHKSNLTEMAPNWLGAIGDSTRLGDDDAGKNSGDDSDDDAGPAARRGFTSYKNALVQDEKVMKHWEVARERHLECMLKYGQMREWLRAGGKIL</sequence>
<dbReference type="InterPro" id="IPR001623">
    <property type="entry name" value="DnaJ_domain"/>
</dbReference>
<dbReference type="Gene3D" id="1.10.287.110">
    <property type="entry name" value="DnaJ domain"/>
    <property type="match status" value="1"/>
</dbReference>
<evidence type="ECO:0000256" key="1">
    <source>
        <dbReference type="SAM" id="MobiDB-lite"/>
    </source>
</evidence>
<feature type="compositionally biased region" description="Basic and acidic residues" evidence="1">
    <location>
        <begin position="432"/>
        <end position="445"/>
    </location>
</feature>
<feature type="region of interest" description="Disordered" evidence="1">
    <location>
        <begin position="82"/>
        <end position="496"/>
    </location>
</feature>